<protein>
    <submittedName>
        <fullName evidence="1">Uncharacterized protein</fullName>
    </submittedName>
</protein>
<accession>A0A0F9M7S9</accession>
<comment type="caution">
    <text evidence="1">The sequence shown here is derived from an EMBL/GenBank/DDBJ whole genome shotgun (WGS) entry which is preliminary data.</text>
</comment>
<evidence type="ECO:0000313" key="1">
    <source>
        <dbReference type="EMBL" id="KKN03480.1"/>
    </source>
</evidence>
<sequence length="106" mass="12052">MTIYSDLDDVKAMLPFTLNTNSLPTETNAVKIQGHAYRMINGWIGEAKTVDDNLKVVETSLVVAQILAIHSKRPFPMRLTKEHKIILDDYIDEELVSVNELKYGFD</sequence>
<name>A0A0F9M7S9_9ZZZZ</name>
<dbReference type="EMBL" id="LAZR01005028">
    <property type="protein sequence ID" value="KKN03480.1"/>
    <property type="molecule type" value="Genomic_DNA"/>
</dbReference>
<gene>
    <name evidence="1" type="ORF">LCGC14_1107220</name>
</gene>
<reference evidence="1" key="1">
    <citation type="journal article" date="2015" name="Nature">
        <title>Complex archaea that bridge the gap between prokaryotes and eukaryotes.</title>
        <authorList>
            <person name="Spang A."/>
            <person name="Saw J.H."/>
            <person name="Jorgensen S.L."/>
            <person name="Zaremba-Niedzwiedzka K."/>
            <person name="Martijn J."/>
            <person name="Lind A.E."/>
            <person name="van Eijk R."/>
            <person name="Schleper C."/>
            <person name="Guy L."/>
            <person name="Ettema T.J."/>
        </authorList>
    </citation>
    <scope>NUCLEOTIDE SEQUENCE</scope>
</reference>
<organism evidence="1">
    <name type="scientific">marine sediment metagenome</name>
    <dbReference type="NCBI Taxonomy" id="412755"/>
    <lineage>
        <taxon>unclassified sequences</taxon>
        <taxon>metagenomes</taxon>
        <taxon>ecological metagenomes</taxon>
    </lineage>
</organism>
<dbReference type="AlphaFoldDB" id="A0A0F9M7S9"/>
<proteinExistence type="predicted"/>